<dbReference type="InterPro" id="IPR012675">
    <property type="entry name" value="Beta-grasp_dom_sf"/>
</dbReference>
<dbReference type="PRINTS" id="PR00410">
    <property type="entry name" value="PHEHYDRXLASE"/>
</dbReference>
<gene>
    <name evidence="7" type="ORF">C7B43_04780</name>
</gene>
<dbReference type="InterPro" id="IPR036010">
    <property type="entry name" value="2Fe-2S_ferredoxin-like_sf"/>
</dbReference>
<evidence type="ECO:0000313" key="7">
    <source>
        <dbReference type="EMBL" id="PSR30787.1"/>
    </source>
</evidence>
<dbReference type="SUPFAM" id="SSF52343">
    <property type="entry name" value="Ferredoxin reductase-like, C-terminal NADP-linked domain"/>
    <property type="match status" value="1"/>
</dbReference>
<evidence type="ECO:0000256" key="2">
    <source>
        <dbReference type="ARBA" id="ARBA00022630"/>
    </source>
</evidence>
<evidence type="ECO:0000256" key="3">
    <source>
        <dbReference type="ARBA" id="ARBA00022827"/>
    </source>
</evidence>
<dbReference type="SUPFAM" id="SSF63380">
    <property type="entry name" value="Riboflavin synthase domain-like"/>
    <property type="match status" value="1"/>
</dbReference>
<dbReference type="InterPro" id="IPR017938">
    <property type="entry name" value="Riboflavin_synthase-like_b-brl"/>
</dbReference>
<evidence type="ECO:0000259" key="5">
    <source>
        <dbReference type="PROSITE" id="PS51085"/>
    </source>
</evidence>
<protein>
    <submittedName>
        <fullName evidence="7">CDP-6-deoxy-delta-3,4-glucoseen reductase</fullName>
    </submittedName>
</protein>
<dbReference type="EMBL" id="PXYT01000007">
    <property type="protein sequence ID" value="PSR30787.1"/>
    <property type="molecule type" value="Genomic_DNA"/>
</dbReference>
<dbReference type="InterPro" id="IPR008333">
    <property type="entry name" value="Cbr1-like_FAD-bd_dom"/>
</dbReference>
<dbReference type="InterPro" id="IPR001709">
    <property type="entry name" value="Flavoprot_Pyr_Nucl_cyt_Rdtase"/>
</dbReference>
<organism evidence="7 8">
    <name type="scientific">Sulfobacillus benefaciens</name>
    <dbReference type="NCBI Taxonomy" id="453960"/>
    <lineage>
        <taxon>Bacteria</taxon>
        <taxon>Bacillati</taxon>
        <taxon>Bacillota</taxon>
        <taxon>Clostridia</taxon>
        <taxon>Eubacteriales</taxon>
        <taxon>Clostridiales Family XVII. Incertae Sedis</taxon>
        <taxon>Sulfobacillus</taxon>
    </lineage>
</organism>
<evidence type="ECO:0000256" key="4">
    <source>
        <dbReference type="ARBA" id="ARBA00023004"/>
    </source>
</evidence>
<dbReference type="PROSITE" id="PS51085">
    <property type="entry name" value="2FE2S_FER_2"/>
    <property type="match status" value="1"/>
</dbReference>
<dbReference type="PROSITE" id="PS00197">
    <property type="entry name" value="2FE2S_FER_1"/>
    <property type="match status" value="1"/>
</dbReference>
<keyword evidence="2" id="KW-0285">Flavoprotein</keyword>
<dbReference type="InterPro" id="IPR001433">
    <property type="entry name" value="OxRdtase_FAD/NAD-bd"/>
</dbReference>
<dbReference type="InterPro" id="IPR039261">
    <property type="entry name" value="FNR_nucleotide-bd"/>
</dbReference>
<keyword evidence="3" id="KW-0274">FAD</keyword>
<feature type="domain" description="2Fe-2S ferredoxin-type" evidence="5">
    <location>
        <begin position="3"/>
        <end position="93"/>
    </location>
</feature>
<proteinExistence type="predicted"/>
<sequence>MAYTVRLEPVGIEMEVDEGESVLKAAFRQGIMLMHGCKEGQCASCKSILLDGDIDLLQHSTFALPDYEQEQNYILLCRTIPYSDVSIELLNYDEEILKFAIPVKEYAATVTGIETLTHDMRLLRVHLTDPQGLRFFAGQYVDLSLPEFGVSRSYSMANTPSSSQDLEFIIKVYPGGAFSQALNERIKPGDPIKVTGPYGICCRRDNDSLVILAGGGSGMAPLLSIFYDLLENHIDRPVRFFYGARTPDDLFYVDRILEAGKTLRDFQFVPALSHLPDGQLWDGDRGFIHEVVNRHLERTQDAAADAYVCGPPPLIDAIVPILRMKGLDADRIYFDKFYQASPLLSPINQRSDQ</sequence>
<feature type="domain" description="FAD-binding FR-type" evidence="6">
    <location>
        <begin position="103"/>
        <end position="204"/>
    </location>
</feature>
<name>A0A2T2X8K6_9FIRM</name>
<dbReference type="PROSITE" id="PS51384">
    <property type="entry name" value="FAD_FR"/>
    <property type="match status" value="1"/>
</dbReference>
<dbReference type="Gene3D" id="3.40.50.80">
    <property type="entry name" value="Nucleotide-binding domain of ferredoxin-NADP reductase (FNR) module"/>
    <property type="match status" value="1"/>
</dbReference>
<dbReference type="GO" id="GO:0051537">
    <property type="term" value="F:2 iron, 2 sulfur cluster binding"/>
    <property type="evidence" value="ECO:0007669"/>
    <property type="project" value="InterPro"/>
</dbReference>
<dbReference type="Gene3D" id="3.10.20.30">
    <property type="match status" value="1"/>
</dbReference>
<evidence type="ECO:0000313" key="8">
    <source>
        <dbReference type="Proteomes" id="UP000242699"/>
    </source>
</evidence>
<evidence type="ECO:0000256" key="1">
    <source>
        <dbReference type="ARBA" id="ARBA00022448"/>
    </source>
</evidence>
<dbReference type="InterPro" id="IPR017927">
    <property type="entry name" value="FAD-bd_FR_type"/>
</dbReference>
<dbReference type="Pfam" id="PF00970">
    <property type="entry name" value="FAD_binding_6"/>
    <property type="match status" value="1"/>
</dbReference>
<dbReference type="GO" id="GO:0016491">
    <property type="term" value="F:oxidoreductase activity"/>
    <property type="evidence" value="ECO:0007669"/>
    <property type="project" value="InterPro"/>
</dbReference>
<dbReference type="CDD" id="cd00207">
    <property type="entry name" value="fer2"/>
    <property type="match status" value="1"/>
</dbReference>
<accession>A0A2T2X8K6</accession>
<dbReference type="Pfam" id="PF00111">
    <property type="entry name" value="Fer2"/>
    <property type="match status" value="1"/>
</dbReference>
<keyword evidence="1" id="KW-0813">Transport</keyword>
<dbReference type="Pfam" id="PF00175">
    <property type="entry name" value="NAD_binding_1"/>
    <property type="match status" value="1"/>
</dbReference>
<dbReference type="PRINTS" id="PR00371">
    <property type="entry name" value="FPNCR"/>
</dbReference>
<dbReference type="InterPro" id="IPR006058">
    <property type="entry name" value="2Fe2S_fd_BS"/>
</dbReference>
<reference evidence="7 8" key="1">
    <citation type="journal article" date="2014" name="BMC Genomics">
        <title>Comparison of environmental and isolate Sulfobacillus genomes reveals diverse carbon, sulfur, nitrogen, and hydrogen metabolisms.</title>
        <authorList>
            <person name="Justice N.B."/>
            <person name="Norman A."/>
            <person name="Brown C.T."/>
            <person name="Singh A."/>
            <person name="Thomas B.C."/>
            <person name="Banfield J.F."/>
        </authorList>
    </citation>
    <scope>NUCLEOTIDE SEQUENCE [LARGE SCALE GENOMIC DNA]</scope>
    <source>
        <strain evidence="7">AMDSBA1</strain>
    </source>
</reference>
<dbReference type="Gene3D" id="2.40.30.10">
    <property type="entry name" value="Translation factors"/>
    <property type="match status" value="1"/>
</dbReference>
<keyword evidence="4" id="KW-0408">Iron</keyword>
<comment type="caution">
    <text evidence="7">The sequence shown here is derived from an EMBL/GenBank/DDBJ whole genome shotgun (WGS) entry which is preliminary data.</text>
</comment>
<dbReference type="PANTHER" id="PTHR43644">
    <property type="entry name" value="NA(+)-TRANSLOCATING NADH-QUINONE REDUCTASE SUBUNIT"/>
    <property type="match status" value="1"/>
</dbReference>
<evidence type="ECO:0000259" key="6">
    <source>
        <dbReference type="PROSITE" id="PS51384"/>
    </source>
</evidence>
<dbReference type="SUPFAM" id="SSF54292">
    <property type="entry name" value="2Fe-2S ferredoxin-like"/>
    <property type="match status" value="1"/>
</dbReference>
<dbReference type="AlphaFoldDB" id="A0A2T2X8K6"/>
<dbReference type="InterPro" id="IPR001041">
    <property type="entry name" value="2Fe-2S_ferredoxin-type"/>
</dbReference>
<dbReference type="PANTHER" id="PTHR43644:SF1">
    <property type="entry name" value="NAD(P)H-FLAVIN REDUCTASE"/>
    <property type="match status" value="1"/>
</dbReference>
<dbReference type="Proteomes" id="UP000242699">
    <property type="component" value="Unassembled WGS sequence"/>
</dbReference>